<dbReference type="EMBL" id="JACHVB010000012">
    <property type="protein sequence ID" value="MBC2593025.1"/>
    <property type="molecule type" value="Genomic_DNA"/>
</dbReference>
<evidence type="ECO:0000259" key="2">
    <source>
        <dbReference type="Pfam" id="PF07589"/>
    </source>
</evidence>
<dbReference type="InterPro" id="IPR013424">
    <property type="entry name" value="Ice-binding_C"/>
</dbReference>
<reference evidence="3 4" key="1">
    <citation type="submission" date="2020-07" db="EMBL/GenBank/DDBJ databases">
        <authorList>
            <person name="Feng X."/>
        </authorList>
    </citation>
    <scope>NUCLEOTIDE SEQUENCE [LARGE SCALE GENOMIC DNA]</scope>
    <source>
        <strain evidence="3 4">JCM31066</strain>
    </source>
</reference>
<dbReference type="AlphaFoldDB" id="A0A842H9R0"/>
<evidence type="ECO:0000313" key="3">
    <source>
        <dbReference type="EMBL" id="MBC2593025.1"/>
    </source>
</evidence>
<dbReference type="RefSeq" id="WP_185674024.1">
    <property type="nucleotide sequence ID" value="NZ_JACHVB010000012.1"/>
</dbReference>
<feature type="domain" description="Ice-binding protein C-terminal" evidence="2">
    <location>
        <begin position="404"/>
        <end position="427"/>
    </location>
</feature>
<name>A0A842H9R0_9BACT</name>
<keyword evidence="4" id="KW-1185">Reference proteome</keyword>
<keyword evidence="1" id="KW-0812">Transmembrane</keyword>
<evidence type="ECO:0000313" key="4">
    <source>
        <dbReference type="Proteomes" id="UP000546464"/>
    </source>
</evidence>
<keyword evidence="1" id="KW-0472">Membrane</keyword>
<accession>A0A842H9R0</accession>
<dbReference type="Pfam" id="PF07589">
    <property type="entry name" value="PEP-CTERM"/>
    <property type="match status" value="1"/>
</dbReference>
<feature type="transmembrane region" description="Helical" evidence="1">
    <location>
        <begin position="407"/>
        <end position="424"/>
    </location>
</feature>
<evidence type="ECO:0000256" key="1">
    <source>
        <dbReference type="SAM" id="Phobius"/>
    </source>
</evidence>
<protein>
    <submittedName>
        <fullName evidence="3">PEP-CTERM sorting domain-containing protein</fullName>
    </submittedName>
</protein>
<dbReference type="Proteomes" id="UP000546464">
    <property type="component" value="Unassembled WGS sequence"/>
</dbReference>
<gene>
    <name evidence="3" type="ORF">H5P28_02010</name>
</gene>
<organism evidence="3 4">
    <name type="scientific">Ruficoccus amylovorans</name>
    <dbReference type="NCBI Taxonomy" id="1804625"/>
    <lineage>
        <taxon>Bacteria</taxon>
        <taxon>Pseudomonadati</taxon>
        <taxon>Verrucomicrobiota</taxon>
        <taxon>Opitutia</taxon>
        <taxon>Puniceicoccales</taxon>
        <taxon>Cerasicoccaceae</taxon>
        <taxon>Ruficoccus</taxon>
    </lineage>
</organism>
<comment type="caution">
    <text evidence="3">The sequence shown here is derived from an EMBL/GenBank/DDBJ whole genome shotgun (WGS) entry which is preliminary data.</text>
</comment>
<keyword evidence="1" id="KW-1133">Transmembrane helix</keyword>
<proteinExistence type="predicted"/>
<sequence>MAGLLVAGAISSLQAETVTWTGAADSSWSNSANWSNGEVPGSSASAGVDVLINSNTGMAADNTIENIGGWDSDPRILNSITFDISGARLYQAGDPYFVLGDSETVGQFTLTSAFTTDGWVFFGGGTRTQNNYRRGRLQFDKGMLLTNNGTGVGIFERAYVQNTVDSANGSVTFAGSGSWLFATNSYLGKARNAPQTSSPYNPGSILTPDAVVNVKLGDNDNAFSGTVTYASSLAMEVTTLEINGGTLNLQDSGINNTGALTVGLNGSFIGTGDIAGAAIVAGQLSPGADGTGTGTFSFGDDLSLQSTAEVLLGITGTGAGTYDHIQLDGGILTYGGSLIVTVDGTYTVGDSWALFTGYGSESGDFDTISINGVTLTKEGDVWVGSASGVNYQFDQAAGELAVVVPEPGTIVFVGLAAVTFALALRRRGRRC</sequence>